<feature type="transmembrane region" description="Helical" evidence="9">
    <location>
        <begin position="46"/>
        <end position="79"/>
    </location>
</feature>
<dbReference type="FunFam" id="1.20.1560.10:FF:000006">
    <property type="entry name" value="ATP-binding cassette, sub-family C (CFTR/MRP), member 9"/>
    <property type="match status" value="1"/>
</dbReference>
<feature type="transmembrane region" description="Helical" evidence="9">
    <location>
        <begin position="268"/>
        <end position="301"/>
    </location>
</feature>
<dbReference type="PROSITE" id="PS50929">
    <property type="entry name" value="ABC_TM1F"/>
    <property type="match status" value="1"/>
</dbReference>
<feature type="transmembrane region" description="Helical" evidence="9">
    <location>
        <begin position="91"/>
        <end position="110"/>
    </location>
</feature>
<dbReference type="InterPro" id="IPR050173">
    <property type="entry name" value="ABC_transporter_C-like"/>
</dbReference>
<keyword evidence="4" id="KW-0677">Repeat</keyword>
<keyword evidence="7 9" id="KW-1133">Transmembrane helix</keyword>
<dbReference type="Pfam" id="PF00664">
    <property type="entry name" value="ABC_membrane"/>
    <property type="match status" value="1"/>
</dbReference>
<feature type="transmembrane region" description="Helical" evidence="9">
    <location>
        <begin position="167"/>
        <end position="187"/>
    </location>
</feature>
<dbReference type="InterPro" id="IPR003439">
    <property type="entry name" value="ABC_transporter-like_ATP-bd"/>
</dbReference>
<evidence type="ECO:0000259" key="10">
    <source>
        <dbReference type="PROSITE" id="PS50893"/>
    </source>
</evidence>
<feature type="transmembrane region" description="Helical" evidence="9">
    <location>
        <begin position="313"/>
        <end position="333"/>
    </location>
</feature>
<organism evidence="12 13">
    <name type="scientific">Plakobranchus ocellatus</name>
    <dbReference type="NCBI Taxonomy" id="259542"/>
    <lineage>
        <taxon>Eukaryota</taxon>
        <taxon>Metazoa</taxon>
        <taxon>Spiralia</taxon>
        <taxon>Lophotrochozoa</taxon>
        <taxon>Mollusca</taxon>
        <taxon>Gastropoda</taxon>
        <taxon>Heterobranchia</taxon>
        <taxon>Euthyneura</taxon>
        <taxon>Panpulmonata</taxon>
        <taxon>Sacoglossa</taxon>
        <taxon>Placobranchoidea</taxon>
        <taxon>Plakobranchidae</taxon>
        <taxon>Plakobranchus</taxon>
    </lineage>
</organism>
<dbReference type="GO" id="GO:0140359">
    <property type="term" value="F:ABC-type transporter activity"/>
    <property type="evidence" value="ECO:0007669"/>
    <property type="project" value="InterPro"/>
</dbReference>
<evidence type="ECO:0000256" key="8">
    <source>
        <dbReference type="ARBA" id="ARBA00023136"/>
    </source>
</evidence>
<dbReference type="PROSITE" id="PS50893">
    <property type="entry name" value="ABC_TRANSPORTER_2"/>
    <property type="match status" value="1"/>
</dbReference>
<evidence type="ECO:0000259" key="11">
    <source>
        <dbReference type="PROSITE" id="PS50929"/>
    </source>
</evidence>
<dbReference type="InterPro" id="IPR011527">
    <property type="entry name" value="ABC1_TM_dom"/>
</dbReference>
<dbReference type="PANTHER" id="PTHR24223:SF443">
    <property type="entry name" value="MULTIDRUG-RESISTANCE LIKE PROTEIN 1, ISOFORM I"/>
    <property type="match status" value="1"/>
</dbReference>
<comment type="caution">
    <text evidence="12">The sequence shown here is derived from an EMBL/GenBank/DDBJ whole genome shotgun (WGS) entry which is preliminary data.</text>
</comment>
<dbReference type="Gene3D" id="3.40.50.300">
    <property type="entry name" value="P-loop containing nucleotide triphosphate hydrolases"/>
    <property type="match status" value="2"/>
</dbReference>
<evidence type="ECO:0000313" key="12">
    <source>
        <dbReference type="EMBL" id="GFN96896.1"/>
    </source>
</evidence>
<keyword evidence="8 9" id="KW-0472">Membrane</keyword>
<evidence type="ECO:0000256" key="1">
    <source>
        <dbReference type="ARBA" id="ARBA00004128"/>
    </source>
</evidence>
<evidence type="ECO:0000256" key="3">
    <source>
        <dbReference type="ARBA" id="ARBA00022692"/>
    </source>
</evidence>
<dbReference type="CDD" id="cd03250">
    <property type="entry name" value="ABCC_MRP_domain1"/>
    <property type="match status" value="1"/>
</dbReference>
<dbReference type="Gene3D" id="1.20.1560.10">
    <property type="entry name" value="ABC transporter type 1, transmembrane domain"/>
    <property type="match status" value="1"/>
</dbReference>
<evidence type="ECO:0000256" key="5">
    <source>
        <dbReference type="ARBA" id="ARBA00022741"/>
    </source>
</evidence>
<dbReference type="PANTHER" id="PTHR24223">
    <property type="entry name" value="ATP-BINDING CASSETTE SUB-FAMILY C"/>
    <property type="match status" value="1"/>
</dbReference>
<dbReference type="InterPro" id="IPR017871">
    <property type="entry name" value="ABC_transporter-like_CS"/>
</dbReference>
<dbReference type="EMBL" id="BLXT01002711">
    <property type="protein sequence ID" value="GFN96896.1"/>
    <property type="molecule type" value="Genomic_DNA"/>
</dbReference>
<keyword evidence="5" id="KW-0547">Nucleotide-binding</keyword>
<keyword evidence="6" id="KW-0067">ATP-binding</keyword>
<dbReference type="GO" id="GO:0005774">
    <property type="term" value="C:vacuolar membrane"/>
    <property type="evidence" value="ECO:0007669"/>
    <property type="project" value="UniProtKB-SubCell"/>
</dbReference>
<name>A0AAV3ZQF6_9GAST</name>
<dbReference type="SUPFAM" id="SSF52540">
    <property type="entry name" value="P-loop containing nucleoside triphosphate hydrolases"/>
    <property type="match status" value="1"/>
</dbReference>
<dbReference type="Pfam" id="PF00005">
    <property type="entry name" value="ABC_tran"/>
    <property type="match status" value="1"/>
</dbReference>
<evidence type="ECO:0000256" key="7">
    <source>
        <dbReference type="ARBA" id="ARBA00022989"/>
    </source>
</evidence>
<evidence type="ECO:0000256" key="6">
    <source>
        <dbReference type="ARBA" id="ARBA00022840"/>
    </source>
</evidence>
<sequence>MKQDTSTVVSQRLQACRNTVVTQSSDRSNDQSPETRTMRRGSFMRCLVRTFMLEMCLSHCWTILVAASNLVIPFIIGWLINFSSDLDEPTWHGYIYLAALFAVRLVGAVSDQATQYLCNRLAIRVRTASIAAIYNKALRMRQNTRKGCSVGEIVNLMSVDTTNIELFLVYSYWAWCGTLHLVVGAYLCYTVSGVAMLTGFGFIVLMLAVSVVTNQKVGGFQEQLMTIKDQRLKVVGEVLGGIKVIKLYGWELLFSEKIIRLRRKELKILLNIAFFGVLETFAFTASKFWMTLCILATFVALRSSHYLDPHRAFLILNYINIINLAVLTLPLVLKMGIKMRISIDRINDFLQLEDVSEKDSLRDKNDACALMISQADFKWETGGPTILKQIEMQVMPGQLVAVVGSVGSGKSSLLAATLGEMVKVEGYCNINSTVAHVPQEAWIQNLSIRENILFGSKFQRSWYRRGINLSGGQKQRVSLARAVYSQQDIYLLDDPLSAVDSHVGKSIFENVIGPRGLLKRKTRILVTHGLQWLPQVDYIYIIEDGKIKEAGTFNSVTASFKGAFANFVAKFITTTAGGDGRRSSAAENMSGRESMESTLTEHSGHVADVGSVDLLVEEEKLEEGLMAWRVYFDLFRAFQWKFVAITVALILSFHSAFNAFYVLLSVWTDDKQLGNFTVLPAASDERENKNRDYILLLVYCGIAQSKCESRA</sequence>
<keyword evidence="3 9" id="KW-0812">Transmembrane</keyword>
<proteinExistence type="predicted"/>
<feature type="domain" description="ABC transporter" evidence="10">
    <location>
        <begin position="350"/>
        <end position="569"/>
    </location>
</feature>
<feature type="transmembrane region" description="Helical" evidence="9">
    <location>
        <begin position="193"/>
        <end position="213"/>
    </location>
</feature>
<dbReference type="InterPro" id="IPR003593">
    <property type="entry name" value="AAA+_ATPase"/>
</dbReference>
<protein>
    <submittedName>
        <fullName evidence="12">Multidrug resistance-associated protein 1</fullName>
    </submittedName>
</protein>
<dbReference type="PROSITE" id="PS00211">
    <property type="entry name" value="ABC_TRANSPORTER_1"/>
    <property type="match status" value="1"/>
</dbReference>
<keyword evidence="2" id="KW-0813">Transport</keyword>
<dbReference type="InterPro" id="IPR027417">
    <property type="entry name" value="P-loop_NTPase"/>
</dbReference>
<evidence type="ECO:0000256" key="4">
    <source>
        <dbReference type="ARBA" id="ARBA00022737"/>
    </source>
</evidence>
<evidence type="ECO:0000313" key="13">
    <source>
        <dbReference type="Proteomes" id="UP000735302"/>
    </source>
</evidence>
<dbReference type="Proteomes" id="UP000735302">
    <property type="component" value="Unassembled WGS sequence"/>
</dbReference>
<reference evidence="12 13" key="1">
    <citation type="journal article" date="2021" name="Elife">
        <title>Chloroplast acquisition without the gene transfer in kleptoplastic sea slugs, Plakobranchus ocellatus.</title>
        <authorList>
            <person name="Maeda T."/>
            <person name="Takahashi S."/>
            <person name="Yoshida T."/>
            <person name="Shimamura S."/>
            <person name="Takaki Y."/>
            <person name="Nagai Y."/>
            <person name="Toyoda A."/>
            <person name="Suzuki Y."/>
            <person name="Arimoto A."/>
            <person name="Ishii H."/>
            <person name="Satoh N."/>
            <person name="Nishiyama T."/>
            <person name="Hasebe M."/>
            <person name="Maruyama T."/>
            <person name="Minagawa J."/>
            <person name="Obokata J."/>
            <person name="Shigenobu S."/>
        </authorList>
    </citation>
    <scope>NUCLEOTIDE SEQUENCE [LARGE SCALE GENOMIC DNA]</scope>
</reference>
<comment type="subcellular location">
    <subcellularLocation>
        <location evidence="1">Vacuole membrane</location>
        <topology evidence="1">Multi-pass membrane protein</topology>
    </subcellularLocation>
</comment>
<dbReference type="InterPro" id="IPR036640">
    <property type="entry name" value="ABC1_TM_sf"/>
</dbReference>
<evidence type="ECO:0000256" key="2">
    <source>
        <dbReference type="ARBA" id="ARBA00022448"/>
    </source>
</evidence>
<evidence type="ECO:0000256" key="9">
    <source>
        <dbReference type="SAM" id="Phobius"/>
    </source>
</evidence>
<dbReference type="SMART" id="SM00382">
    <property type="entry name" value="AAA"/>
    <property type="match status" value="1"/>
</dbReference>
<keyword evidence="13" id="KW-1185">Reference proteome</keyword>
<gene>
    <name evidence="12" type="ORF">PoB_002340200</name>
</gene>
<accession>A0AAV3ZQF6</accession>
<dbReference type="SUPFAM" id="SSF90123">
    <property type="entry name" value="ABC transporter transmembrane region"/>
    <property type="match status" value="1"/>
</dbReference>
<feature type="transmembrane region" description="Helical" evidence="9">
    <location>
        <begin position="642"/>
        <end position="664"/>
    </location>
</feature>
<dbReference type="AlphaFoldDB" id="A0AAV3ZQF6"/>
<dbReference type="GO" id="GO:0016887">
    <property type="term" value="F:ATP hydrolysis activity"/>
    <property type="evidence" value="ECO:0007669"/>
    <property type="project" value="InterPro"/>
</dbReference>
<dbReference type="GO" id="GO:0005524">
    <property type="term" value="F:ATP binding"/>
    <property type="evidence" value="ECO:0007669"/>
    <property type="project" value="UniProtKB-KW"/>
</dbReference>
<feature type="domain" description="ABC transmembrane type-1" evidence="11">
    <location>
        <begin position="62"/>
        <end position="338"/>
    </location>
</feature>